<dbReference type="Gene3D" id="1.10.3720.10">
    <property type="entry name" value="MetI-like"/>
    <property type="match status" value="2"/>
</dbReference>
<sequence>MRPNGSIATASPTKSVSANISNNAKGRPNGRPLFASGRRLRAVPFITVLALLVPVAAGLWGTVMPAFGHLPAAGHVGMSLIAWEALFDWPGLGRAVWLSVSVGVISTLVALLLVILIVAGWHGTRSFQWLERLLSPLLSVPHAAAAFGLAFLVAPSGWLSRLMSPWATGWTRPPDLLIVQDPWGATLMAGMIAKEMPFLLLMTLAALSQVHHVEYARVTRALGYGRIKGWLIAVFPAVYAQIRLPVYVVLAYGMSVVDVAVILGPNTPPTLSVQIVRWMSDPDLMLRMQAAAGALLQLGLVGAALGAWRVAEWAVAKWGQAWATSGGRLRRDWPLRVVGQFAAVACSAAVLAGLAGLAVWSFAGRWRFPEAWPQTIKFSSWMRHGPEAIEVAGVTLFIAAVAVLIALVLVIGCLEAEHREGRPMNPAALWVLYLPLIVPQVAFLPGLQGLLLWLGWDKGLWPVIAAHLVFVLPYVFLAFADPFRAWDTRQATVAASLGASPNGVLWRVRMPMLLAPLLTAAAVGIAVSVGQYLPTLLVGGGRVSTLATEAVALAAGGDRRAIGVWGLAQTGAALLPFALALALPAMIYARRRGMRGG</sequence>
<evidence type="ECO:0000259" key="9">
    <source>
        <dbReference type="PROSITE" id="PS50928"/>
    </source>
</evidence>
<feature type="transmembrane region" description="Helical" evidence="7">
    <location>
        <begin position="513"/>
        <end position="533"/>
    </location>
</feature>
<comment type="subcellular location">
    <subcellularLocation>
        <location evidence="1 7">Cell membrane</location>
        <topology evidence="1 7">Multi-pass membrane protein</topology>
    </subcellularLocation>
</comment>
<feature type="transmembrane region" description="Helical" evidence="7">
    <location>
        <begin position="391"/>
        <end position="416"/>
    </location>
</feature>
<dbReference type="PANTHER" id="PTHR30183:SF6">
    <property type="entry name" value="INNER MEMBRANE ABC TRANSPORTER PERMEASE PROTEIN YNJC"/>
    <property type="match status" value="1"/>
</dbReference>
<keyword evidence="4 7" id="KW-0812">Transmembrane</keyword>
<feature type="transmembrane region" description="Helical" evidence="7">
    <location>
        <begin position="567"/>
        <end position="589"/>
    </location>
</feature>
<evidence type="ECO:0000256" key="1">
    <source>
        <dbReference type="ARBA" id="ARBA00004651"/>
    </source>
</evidence>
<dbReference type="CDD" id="cd06261">
    <property type="entry name" value="TM_PBP2"/>
    <property type="match status" value="1"/>
</dbReference>
<feature type="transmembrane region" description="Helical" evidence="7">
    <location>
        <begin position="40"/>
        <end position="60"/>
    </location>
</feature>
<organism evidence="10 11">
    <name type="scientific">Thalassobacter stenotrophicus</name>
    <dbReference type="NCBI Taxonomy" id="266809"/>
    <lineage>
        <taxon>Bacteria</taxon>
        <taxon>Pseudomonadati</taxon>
        <taxon>Pseudomonadota</taxon>
        <taxon>Alphaproteobacteria</taxon>
        <taxon>Rhodobacterales</taxon>
        <taxon>Roseobacteraceae</taxon>
        <taxon>Thalassobacter</taxon>
    </lineage>
</organism>
<evidence type="ECO:0000256" key="5">
    <source>
        <dbReference type="ARBA" id="ARBA00022989"/>
    </source>
</evidence>
<evidence type="ECO:0000256" key="3">
    <source>
        <dbReference type="ARBA" id="ARBA00022475"/>
    </source>
</evidence>
<feature type="transmembrane region" description="Helical" evidence="7">
    <location>
        <begin position="133"/>
        <end position="154"/>
    </location>
</feature>
<dbReference type="Pfam" id="PF00528">
    <property type="entry name" value="BPD_transp_1"/>
    <property type="match status" value="1"/>
</dbReference>
<dbReference type="GO" id="GO:0005886">
    <property type="term" value="C:plasma membrane"/>
    <property type="evidence" value="ECO:0007669"/>
    <property type="project" value="UniProtKB-SubCell"/>
</dbReference>
<dbReference type="GO" id="GO:0055085">
    <property type="term" value="P:transmembrane transport"/>
    <property type="evidence" value="ECO:0007669"/>
    <property type="project" value="InterPro"/>
</dbReference>
<dbReference type="PANTHER" id="PTHR30183">
    <property type="entry name" value="MOLYBDENUM TRANSPORT SYSTEM PERMEASE PROTEIN MODB"/>
    <property type="match status" value="1"/>
</dbReference>
<dbReference type="SUPFAM" id="SSF161098">
    <property type="entry name" value="MetI-like"/>
    <property type="match status" value="2"/>
</dbReference>
<evidence type="ECO:0000313" key="11">
    <source>
        <dbReference type="Proteomes" id="UP000051298"/>
    </source>
</evidence>
<keyword evidence="5 7" id="KW-1133">Transmembrane helix</keyword>
<keyword evidence="3" id="KW-1003">Cell membrane</keyword>
<evidence type="ECO:0000256" key="4">
    <source>
        <dbReference type="ARBA" id="ARBA00022692"/>
    </source>
</evidence>
<evidence type="ECO:0000313" key="10">
    <source>
        <dbReference type="EMBL" id="CUH60919.1"/>
    </source>
</evidence>
<dbReference type="PROSITE" id="PS50928">
    <property type="entry name" value="ABC_TM1"/>
    <property type="match status" value="2"/>
</dbReference>
<feature type="transmembrane region" description="Helical" evidence="7">
    <location>
        <begin position="284"/>
        <end position="308"/>
    </location>
</feature>
<proteinExistence type="inferred from homology"/>
<dbReference type="Proteomes" id="UP000051298">
    <property type="component" value="Unassembled WGS sequence"/>
</dbReference>
<dbReference type="AlphaFoldDB" id="A0A0P1F0E6"/>
<feature type="transmembrane region" description="Helical" evidence="7">
    <location>
        <begin position="95"/>
        <end position="121"/>
    </location>
</feature>
<evidence type="ECO:0000256" key="2">
    <source>
        <dbReference type="ARBA" id="ARBA00022448"/>
    </source>
</evidence>
<evidence type="ECO:0000256" key="8">
    <source>
        <dbReference type="SAM" id="MobiDB-lite"/>
    </source>
</evidence>
<feature type="region of interest" description="Disordered" evidence="8">
    <location>
        <begin position="1"/>
        <end position="24"/>
    </location>
</feature>
<keyword evidence="2 7" id="KW-0813">Transport</keyword>
<reference evidence="10 11" key="1">
    <citation type="submission" date="2015-09" db="EMBL/GenBank/DDBJ databases">
        <authorList>
            <consortium name="Swine Surveillance"/>
        </authorList>
    </citation>
    <scope>NUCLEOTIDE SEQUENCE [LARGE SCALE GENOMIC DNA]</scope>
    <source>
        <strain evidence="10 11">CECT 5294</strain>
    </source>
</reference>
<protein>
    <submittedName>
        <fullName evidence="10">Inner membrane ABC transporter permease protein YnjC</fullName>
    </submittedName>
</protein>
<evidence type="ECO:0000256" key="7">
    <source>
        <dbReference type="RuleBase" id="RU363032"/>
    </source>
</evidence>
<feature type="domain" description="ABC transmembrane type-1" evidence="9">
    <location>
        <begin position="92"/>
        <end position="307"/>
    </location>
</feature>
<evidence type="ECO:0000256" key="6">
    <source>
        <dbReference type="ARBA" id="ARBA00023136"/>
    </source>
</evidence>
<feature type="domain" description="ABC transmembrane type-1" evidence="9">
    <location>
        <begin position="392"/>
        <end position="587"/>
    </location>
</feature>
<feature type="transmembrane region" description="Helical" evidence="7">
    <location>
        <begin position="337"/>
        <end position="363"/>
    </location>
</feature>
<dbReference type="InterPro" id="IPR035906">
    <property type="entry name" value="MetI-like_sf"/>
</dbReference>
<feature type="transmembrane region" description="Helical" evidence="7">
    <location>
        <begin position="460"/>
        <end position="480"/>
    </location>
</feature>
<dbReference type="EMBL" id="CYRX01000031">
    <property type="protein sequence ID" value="CUH60919.1"/>
    <property type="molecule type" value="Genomic_DNA"/>
</dbReference>
<dbReference type="InterPro" id="IPR000515">
    <property type="entry name" value="MetI-like"/>
</dbReference>
<keyword evidence="6 7" id="KW-0472">Membrane</keyword>
<name>A0A0P1F0E6_9RHOB</name>
<gene>
    <name evidence="10" type="primary">ynjC</name>
    <name evidence="10" type="ORF">THS5294_02216</name>
</gene>
<feature type="transmembrane region" description="Helical" evidence="7">
    <location>
        <begin position="428"/>
        <end position="454"/>
    </location>
</feature>
<dbReference type="eggNOG" id="COG4135">
    <property type="taxonomic scope" value="Bacteria"/>
</dbReference>
<comment type="similarity">
    <text evidence="7">Belongs to the binding-protein-dependent transport system permease family.</text>
</comment>
<dbReference type="STRING" id="266809.PM03_10430"/>
<accession>A0A0P1F0E6</accession>